<dbReference type="RefSeq" id="WP_062974124.1">
    <property type="nucleotide sequence ID" value="NZ_JAAXOS010000009.1"/>
</dbReference>
<evidence type="ECO:0000256" key="1">
    <source>
        <dbReference type="SAM" id="MobiDB-lite"/>
    </source>
</evidence>
<dbReference type="Gene3D" id="1.10.287.1060">
    <property type="entry name" value="ESAT-6-like"/>
    <property type="match status" value="1"/>
</dbReference>
<proteinExistence type="predicted"/>
<dbReference type="EMBL" id="JAAXOS010000009">
    <property type="protein sequence ID" value="NKY28631.1"/>
    <property type="molecule type" value="Genomic_DNA"/>
</dbReference>
<comment type="caution">
    <text evidence="2">The sequence shown here is derived from an EMBL/GenBank/DDBJ whole genome shotgun (WGS) entry which is preliminary data.</text>
</comment>
<reference evidence="2 3" key="1">
    <citation type="submission" date="2020-04" db="EMBL/GenBank/DDBJ databases">
        <title>MicrobeNet Type strains.</title>
        <authorList>
            <person name="Nicholson A.C."/>
        </authorList>
    </citation>
    <scope>NUCLEOTIDE SEQUENCE [LARGE SCALE GENOMIC DNA]</scope>
    <source>
        <strain evidence="2 3">DSM 44956</strain>
    </source>
</reference>
<dbReference type="AlphaFoldDB" id="A0A7X6R4T0"/>
<sequence>MAADRVEVDPQKLRRASELTGELSAKVAATAEKLRNTLAGIESDATTMPWGNDKRGKKFAQGEKGYQAARKNLLDGATGAAQTLHDMSEGQREAADSLTGTDHASGGQLGK</sequence>
<keyword evidence="3" id="KW-1185">Reference proteome</keyword>
<evidence type="ECO:0000313" key="2">
    <source>
        <dbReference type="EMBL" id="NKY28631.1"/>
    </source>
</evidence>
<protein>
    <recommendedName>
        <fullName evidence="4">WXG100 family type VII secretion target</fullName>
    </recommendedName>
</protein>
<feature type="region of interest" description="Disordered" evidence="1">
    <location>
        <begin position="77"/>
        <end position="111"/>
    </location>
</feature>
<evidence type="ECO:0008006" key="4">
    <source>
        <dbReference type="Google" id="ProtNLM"/>
    </source>
</evidence>
<evidence type="ECO:0000313" key="3">
    <source>
        <dbReference type="Proteomes" id="UP000540698"/>
    </source>
</evidence>
<gene>
    <name evidence="2" type="ORF">HGB38_20775</name>
</gene>
<accession>A0A7X6R4T0</accession>
<dbReference type="Proteomes" id="UP000540698">
    <property type="component" value="Unassembled WGS sequence"/>
</dbReference>
<feature type="compositionally biased region" description="Basic and acidic residues" evidence="1">
    <location>
        <begin position="86"/>
        <end position="95"/>
    </location>
</feature>
<name>A0A7X6R4T0_9NOCA</name>
<organism evidence="2 3">
    <name type="scientific">Nocardia gamkensis</name>
    <dbReference type="NCBI Taxonomy" id="352869"/>
    <lineage>
        <taxon>Bacteria</taxon>
        <taxon>Bacillati</taxon>
        <taxon>Actinomycetota</taxon>
        <taxon>Actinomycetes</taxon>
        <taxon>Mycobacteriales</taxon>
        <taxon>Nocardiaceae</taxon>
        <taxon>Nocardia</taxon>
    </lineage>
</organism>